<name>A0A8J6MFL4_9FIRM</name>
<dbReference type="Proteomes" id="UP000661435">
    <property type="component" value="Unassembled WGS sequence"/>
</dbReference>
<evidence type="ECO:0000313" key="2">
    <source>
        <dbReference type="Proteomes" id="UP000661435"/>
    </source>
</evidence>
<reference evidence="1" key="1">
    <citation type="submission" date="2020-08" db="EMBL/GenBank/DDBJ databases">
        <title>Genome public.</title>
        <authorList>
            <person name="Liu C."/>
            <person name="Sun Q."/>
        </authorList>
    </citation>
    <scope>NUCLEOTIDE SEQUENCE</scope>
    <source>
        <strain evidence="1">NSJ-51</strain>
    </source>
</reference>
<keyword evidence="2" id="KW-1185">Reference proteome</keyword>
<accession>A0A8J6MFL4</accession>
<dbReference type="EMBL" id="JACOPP010000039">
    <property type="protein sequence ID" value="MBC5735153.1"/>
    <property type="molecule type" value="Genomic_DNA"/>
</dbReference>
<proteinExistence type="predicted"/>
<comment type="caution">
    <text evidence="1">The sequence shown here is derived from an EMBL/GenBank/DDBJ whole genome shotgun (WGS) entry which is preliminary data.</text>
</comment>
<dbReference type="AlphaFoldDB" id="A0A8J6MFL4"/>
<dbReference type="RefSeq" id="WP_186908941.1">
    <property type="nucleotide sequence ID" value="NZ_JACOPP010000039.1"/>
</dbReference>
<sequence length="46" mass="5768">MTMTRDRKNEWKEGYRLMQLGGYNTLRERYWKGSPWRAFRDLQRNA</sequence>
<organism evidence="1 2">
    <name type="scientific">Lawsonibacter hominis</name>
    <dbReference type="NCBI Taxonomy" id="2763053"/>
    <lineage>
        <taxon>Bacteria</taxon>
        <taxon>Bacillati</taxon>
        <taxon>Bacillota</taxon>
        <taxon>Clostridia</taxon>
        <taxon>Eubacteriales</taxon>
        <taxon>Oscillospiraceae</taxon>
        <taxon>Lawsonibacter</taxon>
    </lineage>
</organism>
<protein>
    <submittedName>
        <fullName evidence="1">Uncharacterized protein</fullName>
    </submittedName>
</protein>
<evidence type="ECO:0000313" key="1">
    <source>
        <dbReference type="EMBL" id="MBC5735153.1"/>
    </source>
</evidence>
<gene>
    <name evidence="1" type="ORF">H8S57_15700</name>
</gene>